<dbReference type="PROSITE" id="PS50943">
    <property type="entry name" value="HTH_CROC1"/>
    <property type="match status" value="1"/>
</dbReference>
<dbReference type="EMBL" id="JBHLWO010000002">
    <property type="protein sequence ID" value="MFC0318676.1"/>
    <property type="molecule type" value="Genomic_DNA"/>
</dbReference>
<keyword evidence="1" id="KW-0175">Coiled coil</keyword>
<dbReference type="CDD" id="cd00093">
    <property type="entry name" value="HTH_XRE"/>
    <property type="match status" value="1"/>
</dbReference>
<feature type="domain" description="HTH cro/C1-type" evidence="2">
    <location>
        <begin position="18"/>
        <end position="73"/>
    </location>
</feature>
<dbReference type="Proteomes" id="UP001589774">
    <property type="component" value="Unassembled WGS sequence"/>
</dbReference>
<organism evidence="3 4">
    <name type="scientific">Olivibacter oleidegradans</name>
    <dbReference type="NCBI Taxonomy" id="760123"/>
    <lineage>
        <taxon>Bacteria</taxon>
        <taxon>Pseudomonadati</taxon>
        <taxon>Bacteroidota</taxon>
        <taxon>Sphingobacteriia</taxon>
        <taxon>Sphingobacteriales</taxon>
        <taxon>Sphingobacteriaceae</taxon>
        <taxon>Olivibacter</taxon>
    </lineage>
</organism>
<sequence length="137" mass="15517">METKLEQTKIFATIGANLHTVRNAKKKTLEAVASDLNITHPVLSKIENGRYPGLSLALLFTLCEYYGVTFEQILDINGSKIFNYSQYINQPTGNHTLNNQIGDGYEIAIKAYKEQIQQLQDQNQLLITSLLDKQQKK</sequence>
<feature type="coiled-coil region" evidence="1">
    <location>
        <begin position="102"/>
        <end position="129"/>
    </location>
</feature>
<keyword evidence="4" id="KW-1185">Reference proteome</keyword>
<name>A0ABV6HIG0_9SPHI</name>
<dbReference type="RefSeq" id="WP_130857507.1">
    <property type="nucleotide sequence ID" value="NZ_JBHLWO010000002.1"/>
</dbReference>
<dbReference type="InterPro" id="IPR010982">
    <property type="entry name" value="Lambda_DNA-bd_dom_sf"/>
</dbReference>
<evidence type="ECO:0000313" key="4">
    <source>
        <dbReference type="Proteomes" id="UP001589774"/>
    </source>
</evidence>
<evidence type="ECO:0000256" key="1">
    <source>
        <dbReference type="SAM" id="Coils"/>
    </source>
</evidence>
<evidence type="ECO:0000259" key="2">
    <source>
        <dbReference type="PROSITE" id="PS50943"/>
    </source>
</evidence>
<dbReference type="InterPro" id="IPR001387">
    <property type="entry name" value="Cro/C1-type_HTH"/>
</dbReference>
<dbReference type="Gene3D" id="1.10.260.40">
    <property type="entry name" value="lambda repressor-like DNA-binding domains"/>
    <property type="match status" value="1"/>
</dbReference>
<gene>
    <name evidence="3" type="ORF">ACFFI0_10160</name>
</gene>
<comment type="caution">
    <text evidence="3">The sequence shown here is derived from an EMBL/GenBank/DDBJ whole genome shotgun (WGS) entry which is preliminary data.</text>
</comment>
<evidence type="ECO:0000313" key="3">
    <source>
        <dbReference type="EMBL" id="MFC0318676.1"/>
    </source>
</evidence>
<dbReference type="SMART" id="SM00530">
    <property type="entry name" value="HTH_XRE"/>
    <property type="match status" value="1"/>
</dbReference>
<proteinExistence type="predicted"/>
<protein>
    <submittedName>
        <fullName evidence="3">Helix-turn-helix domain-containing protein</fullName>
    </submittedName>
</protein>
<dbReference type="SUPFAM" id="SSF47413">
    <property type="entry name" value="lambda repressor-like DNA-binding domains"/>
    <property type="match status" value="1"/>
</dbReference>
<dbReference type="Pfam" id="PF01381">
    <property type="entry name" value="HTH_3"/>
    <property type="match status" value="1"/>
</dbReference>
<reference evidence="3 4" key="1">
    <citation type="submission" date="2024-09" db="EMBL/GenBank/DDBJ databases">
        <authorList>
            <person name="Sun Q."/>
            <person name="Mori K."/>
        </authorList>
    </citation>
    <scope>NUCLEOTIDE SEQUENCE [LARGE SCALE GENOMIC DNA]</scope>
    <source>
        <strain evidence="3 4">CCM 7765</strain>
    </source>
</reference>
<accession>A0ABV6HIG0</accession>